<dbReference type="Pfam" id="PF05175">
    <property type="entry name" value="MTS"/>
    <property type="match status" value="1"/>
</dbReference>
<reference evidence="7 8" key="1">
    <citation type="journal article" date="2011" name="J. Bacteriol.">
        <title>Genome sequence of Methyloversatilis universalis FAM5T, a methylotrophic representative of the order Rhodocyclales.</title>
        <authorList>
            <person name="Kittichotirat W."/>
            <person name="Good N.M."/>
            <person name="Hall R."/>
            <person name="Bringel F."/>
            <person name="Lajus A."/>
            <person name="Medigue C."/>
            <person name="Smalley N.E."/>
            <person name="Beck D."/>
            <person name="Bumgarner R."/>
            <person name="Vuilleumier S."/>
            <person name="Kalyuzhnaya M.G."/>
        </authorList>
    </citation>
    <scope>NUCLEOTIDE SEQUENCE [LARGE SCALE GENOMIC DNA]</scope>
    <source>
        <strain evidence="8">ATCC BAA-1314 / JCM 13912 / FAM5</strain>
    </source>
</reference>
<dbReference type="InterPro" id="IPR029063">
    <property type="entry name" value="SAM-dependent_MTases_sf"/>
</dbReference>
<organism evidence="7 8">
    <name type="scientific">Methyloversatilis universalis (strain ATCC BAA-1314 / DSM 25237 / JCM 13912 / CCUG 52030 / FAM5)</name>
    <dbReference type="NCBI Taxonomy" id="1000565"/>
    <lineage>
        <taxon>Bacteria</taxon>
        <taxon>Pseudomonadati</taxon>
        <taxon>Pseudomonadota</taxon>
        <taxon>Betaproteobacteria</taxon>
        <taxon>Nitrosomonadales</taxon>
        <taxon>Sterolibacteriaceae</taxon>
        <taxon>Methyloversatilis</taxon>
    </lineage>
</organism>
<dbReference type="NCBIfam" id="TIGR03534">
    <property type="entry name" value="RF_mod_PrmC"/>
    <property type="match status" value="1"/>
</dbReference>
<dbReference type="Pfam" id="PF17827">
    <property type="entry name" value="PrmC_N"/>
    <property type="match status" value="1"/>
</dbReference>
<dbReference type="GO" id="GO:0036009">
    <property type="term" value="F:protein-glutamine N-methyltransferase activity"/>
    <property type="evidence" value="ECO:0007669"/>
    <property type="project" value="UniProtKB-UniRule"/>
</dbReference>
<keyword evidence="1 4" id="KW-0489">Methyltransferase</keyword>
<evidence type="ECO:0000256" key="3">
    <source>
        <dbReference type="ARBA" id="ARBA00022691"/>
    </source>
</evidence>
<dbReference type="CDD" id="cd02440">
    <property type="entry name" value="AdoMet_MTases"/>
    <property type="match status" value="1"/>
</dbReference>
<dbReference type="Gene3D" id="1.10.8.10">
    <property type="entry name" value="DNA helicase RuvA subunit, C-terminal domain"/>
    <property type="match status" value="1"/>
</dbReference>
<dbReference type="SUPFAM" id="SSF53335">
    <property type="entry name" value="S-adenosyl-L-methionine-dependent methyltransferases"/>
    <property type="match status" value="1"/>
</dbReference>
<name>F5RAF9_METUF</name>
<evidence type="ECO:0000256" key="1">
    <source>
        <dbReference type="ARBA" id="ARBA00022603"/>
    </source>
</evidence>
<comment type="similarity">
    <text evidence="4">Belongs to the protein N5-glutamine methyltransferase family. PrmB subfamily.</text>
</comment>
<keyword evidence="3 4" id="KW-0949">S-adenosyl-L-methionine</keyword>
<sequence length="310" mass="34265">MKLKSSEKTPAPKKTLPPEELLSVRDWLRFLMSRMGAAEVSFGQGFVDAWDEAVYLVLHTLHLPLDRLEPFLDAALTVDECERLMRVVERRCEEREPAAYITGEAWLGGLRFRVDPRVIIPRSHIFELMQDGFSPWLDDTGAPGRILDLCTGSACLAIAAAHTFPDAEVDAVDLSADALKVAQLNIHDHGLRDRVEVLHGDLFEPLEGRRYDLILSNPPYVTDAAMDALPEEFRKEPAMALGAGADGMDIVRRIVAEAGRHLNPGGLLLIEIGHNQAEAEAALPDLPLVWLDTDSATAPVFLLRAEDLPQ</sequence>
<evidence type="ECO:0000313" key="7">
    <source>
        <dbReference type="EMBL" id="EGK72555.1"/>
    </source>
</evidence>
<dbReference type="PROSITE" id="PS00092">
    <property type="entry name" value="N6_MTASE"/>
    <property type="match status" value="1"/>
</dbReference>
<dbReference type="HAMAP" id="MF_02125">
    <property type="entry name" value="L3_methyltr_PrmB"/>
    <property type="match status" value="1"/>
</dbReference>
<dbReference type="Gene3D" id="3.40.50.150">
    <property type="entry name" value="Vaccinia Virus protein VP39"/>
    <property type="match status" value="1"/>
</dbReference>
<dbReference type="InterPro" id="IPR019874">
    <property type="entry name" value="RF_methyltr_PrmC"/>
</dbReference>
<dbReference type="RefSeq" id="WP_008060021.1">
    <property type="nucleotide sequence ID" value="NZ_AFHG01000036.1"/>
</dbReference>
<dbReference type="InterPro" id="IPR017127">
    <property type="entry name" value="Ribosome_uL3_MTase"/>
</dbReference>
<comment type="function">
    <text evidence="4">Methylates ribosomal protein uL3 on a specific glutamine residue.</text>
</comment>
<evidence type="ECO:0000259" key="5">
    <source>
        <dbReference type="Pfam" id="PF05175"/>
    </source>
</evidence>
<dbReference type="PANTHER" id="PTHR47806">
    <property type="entry name" value="50S RIBOSOMAL PROTEIN L3 GLUTAMINE METHYLTRANSFERASE"/>
    <property type="match status" value="1"/>
</dbReference>
<proteinExistence type="inferred from homology"/>
<gene>
    <name evidence="4" type="primary">prmB</name>
    <name evidence="7" type="ORF">METUNv1_01320</name>
</gene>
<evidence type="ECO:0000259" key="6">
    <source>
        <dbReference type="Pfam" id="PF17827"/>
    </source>
</evidence>
<dbReference type="PIRSF" id="PIRSF037167">
    <property type="entry name" value="Mtase_YfcB_prd"/>
    <property type="match status" value="1"/>
</dbReference>
<accession>F5RAF9</accession>
<dbReference type="InterPro" id="IPR002052">
    <property type="entry name" value="DNA_methylase_N6_adenine_CS"/>
</dbReference>
<dbReference type="Proteomes" id="UP000005019">
    <property type="component" value="Unassembled WGS sequence"/>
</dbReference>
<dbReference type="STRING" id="1000565.METUNv1_01320"/>
<evidence type="ECO:0000256" key="2">
    <source>
        <dbReference type="ARBA" id="ARBA00022679"/>
    </source>
</evidence>
<feature type="domain" description="Methyltransferase small" evidence="5">
    <location>
        <begin position="142"/>
        <end position="233"/>
    </location>
</feature>
<dbReference type="PANTHER" id="PTHR47806:SF1">
    <property type="entry name" value="RIBOSOMAL PROTEIN UL3 GLUTAMINE METHYLTRANSFERASE"/>
    <property type="match status" value="1"/>
</dbReference>
<evidence type="ECO:0000313" key="8">
    <source>
        <dbReference type="Proteomes" id="UP000005019"/>
    </source>
</evidence>
<dbReference type="InterPro" id="IPR007848">
    <property type="entry name" value="Small_mtfrase_dom"/>
</dbReference>
<dbReference type="NCBIfam" id="TIGR00536">
    <property type="entry name" value="hemK_fam"/>
    <property type="match status" value="1"/>
</dbReference>
<dbReference type="GO" id="GO:0032259">
    <property type="term" value="P:methylation"/>
    <property type="evidence" value="ECO:0007669"/>
    <property type="project" value="UniProtKB-KW"/>
</dbReference>
<dbReference type="InterPro" id="IPR040758">
    <property type="entry name" value="PrmC_N"/>
</dbReference>
<dbReference type="AlphaFoldDB" id="F5RAF9"/>
<dbReference type="NCBIfam" id="TIGR03533">
    <property type="entry name" value="L3_gln_methyl"/>
    <property type="match status" value="1"/>
</dbReference>
<dbReference type="EC" id="2.1.1.298" evidence="4"/>
<comment type="caution">
    <text evidence="7">The sequence shown here is derived from an EMBL/GenBank/DDBJ whole genome shotgun (WGS) entry which is preliminary data.</text>
</comment>
<evidence type="ECO:0000256" key="4">
    <source>
        <dbReference type="HAMAP-Rule" id="MF_02125"/>
    </source>
</evidence>
<dbReference type="GO" id="GO:0003676">
    <property type="term" value="F:nucleic acid binding"/>
    <property type="evidence" value="ECO:0007669"/>
    <property type="project" value="InterPro"/>
</dbReference>
<dbReference type="InterPro" id="IPR004556">
    <property type="entry name" value="HemK-like"/>
</dbReference>
<feature type="domain" description="Release factor glutamine methyltransferase N-terminal" evidence="6">
    <location>
        <begin position="51"/>
        <end position="103"/>
    </location>
</feature>
<dbReference type="OrthoDB" id="9800643at2"/>
<keyword evidence="8" id="KW-1185">Reference proteome</keyword>
<dbReference type="GO" id="GO:0005829">
    <property type="term" value="C:cytosol"/>
    <property type="evidence" value="ECO:0007669"/>
    <property type="project" value="TreeGrafter"/>
</dbReference>
<comment type="catalytic activity">
    <reaction evidence="4">
        <text>L-glutaminyl-[ribosomal protein uL3] + S-adenosyl-L-methionine = N(5)-methyl-L-glutaminyl-[ribosomal protein uL3] + S-adenosyl-L-homocysteine + H(+)</text>
        <dbReference type="Rhea" id="RHEA:45020"/>
        <dbReference type="Rhea" id="RHEA-COMP:11063"/>
        <dbReference type="Rhea" id="RHEA-COMP:11064"/>
        <dbReference type="ChEBI" id="CHEBI:15378"/>
        <dbReference type="ChEBI" id="CHEBI:30011"/>
        <dbReference type="ChEBI" id="CHEBI:57856"/>
        <dbReference type="ChEBI" id="CHEBI:59789"/>
        <dbReference type="ChEBI" id="CHEBI:61891"/>
        <dbReference type="EC" id="2.1.1.298"/>
    </reaction>
</comment>
<dbReference type="EMBL" id="AFHG01000036">
    <property type="protein sequence ID" value="EGK72555.1"/>
    <property type="molecule type" value="Genomic_DNA"/>
</dbReference>
<keyword evidence="2 4" id="KW-0808">Transferase</keyword>
<dbReference type="eggNOG" id="COG2890">
    <property type="taxonomic scope" value="Bacteria"/>
</dbReference>
<protein>
    <recommendedName>
        <fullName evidence="4">Ribosomal protein uL3 glutamine methyltransferase</fullName>
        <shortName evidence="4">uL3 MTase</shortName>
        <ecNumber evidence="4">2.1.1.298</ecNumber>
    </recommendedName>
    <alternativeName>
        <fullName evidence="4">N5-glutamine methyltransferase PrmB</fullName>
    </alternativeName>
</protein>